<dbReference type="InterPro" id="IPR011037">
    <property type="entry name" value="Pyrv_Knase-like_insert_dom_sf"/>
</dbReference>
<reference evidence="3 4" key="1">
    <citation type="submission" date="2019-07" db="EMBL/GenBank/DDBJ databases">
        <title>Whole genome shotgun sequence of Myxococcus fulvus NBRC 100333.</title>
        <authorList>
            <person name="Hosoyama A."/>
            <person name="Uohara A."/>
            <person name="Ohji S."/>
            <person name="Ichikawa N."/>
        </authorList>
    </citation>
    <scope>NUCLEOTIDE SEQUENCE [LARGE SCALE GENOMIC DNA]</scope>
    <source>
        <strain evidence="3 4">NBRC 100333</strain>
    </source>
</reference>
<protein>
    <submittedName>
        <fullName evidence="3">Molybdenum cofactor biosysynthesis protein</fullName>
    </submittedName>
</protein>
<sequence>MRPRQALALDSTPRACFVAKPMQTQTPRILSLHVGLPREFGTPGAADPMERPWTSGIHKEPVTGPVWLTRTGLTGDGQADLRVHGGPEKAVLAYAASHHAFWREQLGRDDLGPGAFGENWVVSGGAEESVCIGDVLKVGTALVQVSQPRQPCWKPARRWRHKELALLIQRTGRTGWYFRVLQEGEVRAGDALELVERPHPRFTVAFANQAMHEHRAEDAAALAACPLLTPKWRESLHRRAQGNRGDDAPRLTGPNSDG</sequence>
<accession>A0A511T0F7</accession>
<feature type="region of interest" description="Disordered" evidence="1">
    <location>
        <begin position="238"/>
        <end position="258"/>
    </location>
</feature>
<name>A0A511T0F7_MYXFU</name>
<dbReference type="GO" id="GO:0030170">
    <property type="term" value="F:pyridoxal phosphate binding"/>
    <property type="evidence" value="ECO:0007669"/>
    <property type="project" value="InterPro"/>
</dbReference>
<dbReference type="PANTHER" id="PTHR30212:SF2">
    <property type="entry name" value="PROTEIN YIIM"/>
    <property type="match status" value="1"/>
</dbReference>
<dbReference type="Gene3D" id="2.40.33.20">
    <property type="entry name" value="PK beta-barrel domain-like"/>
    <property type="match status" value="1"/>
</dbReference>
<dbReference type="AlphaFoldDB" id="A0A511T0F7"/>
<dbReference type="PROSITE" id="PS51340">
    <property type="entry name" value="MOSC"/>
    <property type="match status" value="1"/>
</dbReference>
<dbReference type="STRING" id="1334629.MFUL124B02_02640"/>
<dbReference type="EMBL" id="BJXR01000025">
    <property type="protein sequence ID" value="GEN07634.1"/>
    <property type="molecule type" value="Genomic_DNA"/>
</dbReference>
<evidence type="ECO:0000313" key="3">
    <source>
        <dbReference type="EMBL" id="GEN07634.1"/>
    </source>
</evidence>
<dbReference type="GO" id="GO:0030151">
    <property type="term" value="F:molybdenum ion binding"/>
    <property type="evidence" value="ECO:0007669"/>
    <property type="project" value="InterPro"/>
</dbReference>
<dbReference type="SUPFAM" id="SSF50800">
    <property type="entry name" value="PK beta-barrel domain-like"/>
    <property type="match status" value="1"/>
</dbReference>
<dbReference type="InterPro" id="IPR005302">
    <property type="entry name" value="MoCF_Sase_C"/>
</dbReference>
<evidence type="ECO:0000259" key="2">
    <source>
        <dbReference type="PROSITE" id="PS51340"/>
    </source>
</evidence>
<evidence type="ECO:0000256" key="1">
    <source>
        <dbReference type="SAM" id="MobiDB-lite"/>
    </source>
</evidence>
<comment type="caution">
    <text evidence="3">The sequence shown here is derived from an EMBL/GenBank/DDBJ whole genome shotgun (WGS) entry which is preliminary data.</text>
</comment>
<organism evidence="3 4">
    <name type="scientific">Myxococcus fulvus</name>
    <dbReference type="NCBI Taxonomy" id="33"/>
    <lineage>
        <taxon>Bacteria</taxon>
        <taxon>Pseudomonadati</taxon>
        <taxon>Myxococcota</taxon>
        <taxon>Myxococcia</taxon>
        <taxon>Myxococcales</taxon>
        <taxon>Cystobacterineae</taxon>
        <taxon>Myxococcaceae</taxon>
        <taxon>Myxococcus</taxon>
    </lineage>
</organism>
<gene>
    <name evidence="3" type="ORF">MFU01_26710</name>
</gene>
<dbReference type="PANTHER" id="PTHR30212">
    <property type="entry name" value="PROTEIN YIIM"/>
    <property type="match status" value="1"/>
</dbReference>
<proteinExistence type="predicted"/>
<dbReference type="Pfam" id="PF03473">
    <property type="entry name" value="MOSC"/>
    <property type="match status" value="1"/>
</dbReference>
<dbReference type="InterPro" id="IPR052353">
    <property type="entry name" value="Benzoxazolinone_Detox_Enz"/>
</dbReference>
<evidence type="ECO:0000313" key="4">
    <source>
        <dbReference type="Proteomes" id="UP000321514"/>
    </source>
</evidence>
<dbReference type="GO" id="GO:0003824">
    <property type="term" value="F:catalytic activity"/>
    <property type="evidence" value="ECO:0007669"/>
    <property type="project" value="InterPro"/>
</dbReference>
<dbReference type="Proteomes" id="UP000321514">
    <property type="component" value="Unassembled WGS sequence"/>
</dbReference>
<feature type="domain" description="MOSC" evidence="2">
    <location>
        <begin position="60"/>
        <end position="195"/>
    </location>
</feature>